<dbReference type="GO" id="GO:0035556">
    <property type="term" value="P:intracellular signal transduction"/>
    <property type="evidence" value="ECO:0007669"/>
    <property type="project" value="InterPro"/>
</dbReference>
<dbReference type="GO" id="GO:0005886">
    <property type="term" value="C:plasma membrane"/>
    <property type="evidence" value="ECO:0007669"/>
    <property type="project" value="UniProtKB-SubCell"/>
</dbReference>
<evidence type="ECO:0000313" key="20">
    <source>
        <dbReference type="EMBL" id="KAK7868714.1"/>
    </source>
</evidence>
<proteinExistence type="predicted"/>
<evidence type="ECO:0000256" key="3">
    <source>
        <dbReference type="ARBA" id="ARBA00004496"/>
    </source>
</evidence>
<name>A0AAN9VP39_9ORTH</name>
<keyword evidence="21" id="KW-1185">Reference proteome</keyword>
<keyword evidence="5" id="KW-1003">Cell membrane</keyword>
<evidence type="ECO:0000256" key="14">
    <source>
        <dbReference type="ARBA" id="ARBA00062788"/>
    </source>
</evidence>
<dbReference type="CDD" id="cd03740">
    <property type="entry name" value="SOCS_SOCS6"/>
    <property type="match status" value="1"/>
</dbReference>
<evidence type="ECO:0000256" key="8">
    <source>
        <dbReference type="ARBA" id="ARBA00022700"/>
    </source>
</evidence>
<dbReference type="EMBL" id="JAZDUA010000088">
    <property type="protein sequence ID" value="KAK7868714.1"/>
    <property type="molecule type" value="Genomic_DNA"/>
</dbReference>
<dbReference type="PRINTS" id="PR00401">
    <property type="entry name" value="SH2DOMAIN"/>
</dbReference>
<organism evidence="20 21">
    <name type="scientific">Gryllus longicercus</name>
    <dbReference type="NCBI Taxonomy" id="2509291"/>
    <lineage>
        <taxon>Eukaryota</taxon>
        <taxon>Metazoa</taxon>
        <taxon>Ecdysozoa</taxon>
        <taxon>Arthropoda</taxon>
        <taxon>Hexapoda</taxon>
        <taxon>Insecta</taxon>
        <taxon>Pterygota</taxon>
        <taxon>Neoptera</taxon>
        <taxon>Polyneoptera</taxon>
        <taxon>Orthoptera</taxon>
        <taxon>Ensifera</taxon>
        <taxon>Gryllidea</taxon>
        <taxon>Grylloidea</taxon>
        <taxon>Gryllidae</taxon>
        <taxon>Gryllinae</taxon>
        <taxon>Gryllus</taxon>
    </lineage>
</organism>
<keyword evidence="10 16" id="KW-0727">SH2 domain</keyword>
<evidence type="ECO:0000256" key="7">
    <source>
        <dbReference type="ARBA" id="ARBA00022604"/>
    </source>
</evidence>
<evidence type="ECO:0000256" key="2">
    <source>
        <dbReference type="ARBA" id="ARBA00004413"/>
    </source>
</evidence>
<evidence type="ECO:0000313" key="21">
    <source>
        <dbReference type="Proteomes" id="UP001378592"/>
    </source>
</evidence>
<evidence type="ECO:0000259" key="18">
    <source>
        <dbReference type="PROSITE" id="PS50001"/>
    </source>
</evidence>
<evidence type="ECO:0000256" key="11">
    <source>
        <dbReference type="ARBA" id="ARBA00023136"/>
    </source>
</evidence>
<dbReference type="GO" id="GO:0040008">
    <property type="term" value="P:regulation of growth"/>
    <property type="evidence" value="ECO:0007669"/>
    <property type="project" value="InterPro"/>
</dbReference>
<evidence type="ECO:0000256" key="6">
    <source>
        <dbReference type="ARBA" id="ARBA00022490"/>
    </source>
</evidence>
<evidence type="ECO:0000256" key="5">
    <source>
        <dbReference type="ARBA" id="ARBA00022475"/>
    </source>
</evidence>
<dbReference type="InterPro" id="IPR036860">
    <property type="entry name" value="SH2_dom_sf"/>
</dbReference>
<dbReference type="SMART" id="SM00252">
    <property type="entry name" value="SH2"/>
    <property type="match status" value="1"/>
</dbReference>
<evidence type="ECO:0000256" key="13">
    <source>
        <dbReference type="ARBA" id="ARBA00059017"/>
    </source>
</evidence>
<dbReference type="InterPro" id="IPR036036">
    <property type="entry name" value="SOCS_box-like_dom_sf"/>
</dbReference>
<evidence type="ECO:0000256" key="12">
    <source>
        <dbReference type="ARBA" id="ARBA00023242"/>
    </source>
</evidence>
<protein>
    <recommendedName>
        <fullName evidence="15">Suppressor of cytokine signaling 7</fullName>
    </recommendedName>
</protein>
<sequence>MAVSPRSVEESKRIRKMSLSYLKESLVKRNSKKKGARQRTCCCKFTSDANGESSDNVIKSREPDTSVEQDCAGCDCGLAKDTRTPSIFKSLKLRFQQKTSSFGARPLRCKSKQSIKVLDSCSSFSHSLSEDATPEGFTANKKKGKESRPRVSLCARISPPPIRFIRNDRCSVNSPLKNEGDLDPQVNDNCHMNNSISERLETNCSSRGTINIGNLQSDSNSSRCANCDKSDSLCHALNSDTEDTLYQLCHDQFSTDVCGQQLQSPARSLTCELFKLAKYGWYWGPISREEAEEKLLNLPDGTFLVRDSSADRYLLSVSFRSSGKTFHTRIEHSHGMFSFYSNPGHDGFPSIIELINHSMSYSETAVFCYSRPRAPGHPAFPVRLAKPISRFTQVRSLQYLCRFVIRQYTRVDNIQKLPLPSKLKGYLQEGHY</sequence>
<keyword evidence="11" id="KW-0472">Membrane</keyword>
<dbReference type="GO" id="GO:0009968">
    <property type="term" value="P:negative regulation of signal transduction"/>
    <property type="evidence" value="ECO:0007669"/>
    <property type="project" value="UniProtKB-KW"/>
</dbReference>
<dbReference type="PANTHER" id="PTHR10155:SF32">
    <property type="entry name" value="LP02169P"/>
    <property type="match status" value="1"/>
</dbReference>
<dbReference type="Gene3D" id="3.30.505.10">
    <property type="entry name" value="SH2 domain"/>
    <property type="match status" value="1"/>
</dbReference>
<dbReference type="PROSITE" id="PS50001">
    <property type="entry name" value="SH2"/>
    <property type="match status" value="1"/>
</dbReference>
<dbReference type="FunFam" id="1.10.750.20:FF:000002">
    <property type="entry name" value="Suppressor of cytokine signaling 2"/>
    <property type="match status" value="1"/>
</dbReference>
<evidence type="ECO:0000256" key="16">
    <source>
        <dbReference type="PROSITE-ProRule" id="PRU00191"/>
    </source>
</evidence>
<comment type="subunit">
    <text evidence="14">Substrate-recognition component of the ECS(SOCS7) complex, composed of SOCS7, CUL5, ELOB, ELOC and RNF7/RBX2. Interacts, via the third proline-rich region, with the second SH3 domain of the adapter protein NCK1. Also interacts with GRB2, INSR, PLCG1, SORBS3/vinexin, and phosphorylated STAT3 and STAT5. Interacts with SEPT6. Interacts with phosphorylated IRS4 and PIK3R1.</text>
</comment>
<comment type="function">
    <text evidence="13">Substrate-recognition component of a cullin-5-RING E3 ubiquitin-protein ligase complex (ECS complex, also named CRL5 complex), which mediates the ubiquitination and subsequent proteasomal degradation of target proteins, such as DAB1 and IRS1. Specifically recognizes and binds phosphorylated proteins via its SH2 domain, promoting their ubiquitination. The ECS(SOCS7) complex acts as a key regulator of reelin signaling by mediating ubiquitination and degradation of phosphorylated DAB1 in the cortical plate of the developing cerebral cortex, thereby regulating neuron positioning during cortex development. Functions in insulin signaling and glucose homeostasis through IRS1 ubiquitination and subsequent proteasomal degradation. Also inhibits prolactin, growth hormone and leptin signaling by preventing STAT3 and STAT5 activation, sequestering them in the cytoplasm and reducing their binding to DNA.</text>
</comment>
<keyword evidence="6" id="KW-0963">Cytoplasm</keyword>
<gene>
    <name evidence="20" type="ORF">R5R35_008237</name>
</gene>
<feature type="domain" description="SOCS box" evidence="19">
    <location>
        <begin position="383"/>
        <end position="432"/>
    </location>
</feature>
<comment type="caution">
    <text evidence="20">The sequence shown here is derived from an EMBL/GenBank/DDBJ whole genome shotgun (WGS) entry which is preliminary data.</text>
</comment>
<feature type="region of interest" description="Disordered" evidence="17">
    <location>
        <begin position="125"/>
        <end position="144"/>
    </location>
</feature>
<dbReference type="PROSITE" id="PS50225">
    <property type="entry name" value="SOCS"/>
    <property type="match status" value="1"/>
</dbReference>
<keyword evidence="7" id="KW-0341">Growth regulation</keyword>
<evidence type="ECO:0000259" key="19">
    <source>
        <dbReference type="PROSITE" id="PS50225"/>
    </source>
</evidence>
<dbReference type="SUPFAM" id="SSF158235">
    <property type="entry name" value="SOCS box-like"/>
    <property type="match status" value="1"/>
</dbReference>
<dbReference type="GO" id="GO:0005737">
    <property type="term" value="C:cytoplasm"/>
    <property type="evidence" value="ECO:0007669"/>
    <property type="project" value="UniProtKB-SubCell"/>
</dbReference>
<keyword evidence="9" id="KW-0833">Ubl conjugation pathway</keyword>
<dbReference type="Pfam" id="PF07525">
    <property type="entry name" value="SOCS_box"/>
    <property type="match status" value="1"/>
</dbReference>
<dbReference type="AlphaFoldDB" id="A0AAN9VP39"/>
<dbReference type="Pfam" id="PF00017">
    <property type="entry name" value="SH2"/>
    <property type="match status" value="1"/>
</dbReference>
<dbReference type="PANTHER" id="PTHR10155">
    <property type="entry name" value="PHOSPHATIDYLINOSITOL 3-KINASE REGULATORY SUBUNIT"/>
    <property type="match status" value="1"/>
</dbReference>
<feature type="domain" description="SH2" evidence="18">
    <location>
        <begin position="281"/>
        <end position="388"/>
    </location>
</feature>
<accession>A0AAN9VP39</accession>
<evidence type="ECO:0000256" key="17">
    <source>
        <dbReference type="SAM" id="MobiDB-lite"/>
    </source>
</evidence>
<keyword evidence="8" id="KW-0734">Signal transduction inhibitor</keyword>
<comment type="subcellular location">
    <subcellularLocation>
        <location evidence="2">Cell membrane</location>
        <topology evidence="2">Peripheral membrane protein</topology>
        <orientation evidence="2">Cytoplasmic side</orientation>
    </subcellularLocation>
    <subcellularLocation>
        <location evidence="3">Cytoplasm</location>
    </subcellularLocation>
    <subcellularLocation>
        <location evidence="1">Nucleus</location>
    </subcellularLocation>
</comment>
<dbReference type="GO" id="GO:0016567">
    <property type="term" value="P:protein ubiquitination"/>
    <property type="evidence" value="ECO:0007669"/>
    <property type="project" value="InterPro"/>
</dbReference>
<dbReference type="GO" id="GO:0046935">
    <property type="term" value="F:1-phosphatidylinositol-3-kinase regulator activity"/>
    <property type="evidence" value="ECO:0007669"/>
    <property type="project" value="TreeGrafter"/>
</dbReference>
<reference evidence="20 21" key="1">
    <citation type="submission" date="2024-03" db="EMBL/GenBank/DDBJ databases">
        <title>The genome assembly and annotation of the cricket Gryllus longicercus Weissman &amp; Gray.</title>
        <authorList>
            <person name="Szrajer S."/>
            <person name="Gray D."/>
            <person name="Ylla G."/>
        </authorList>
    </citation>
    <scope>NUCLEOTIDE SEQUENCE [LARGE SCALE GENOMIC DNA]</scope>
    <source>
        <strain evidence="20">DAG 2021-001</strain>
        <tissue evidence="20">Whole body minus gut</tissue>
    </source>
</reference>
<comment type="pathway">
    <text evidence="4">Protein modification; protein ubiquitination.</text>
</comment>
<dbReference type="SUPFAM" id="SSF55550">
    <property type="entry name" value="SH2 domain"/>
    <property type="match status" value="1"/>
</dbReference>
<dbReference type="GO" id="GO:0005942">
    <property type="term" value="C:phosphatidylinositol 3-kinase complex"/>
    <property type="evidence" value="ECO:0007669"/>
    <property type="project" value="TreeGrafter"/>
</dbReference>
<keyword evidence="12" id="KW-0539">Nucleus</keyword>
<evidence type="ECO:0000256" key="4">
    <source>
        <dbReference type="ARBA" id="ARBA00004906"/>
    </source>
</evidence>
<evidence type="ECO:0000256" key="15">
    <source>
        <dbReference type="ARBA" id="ARBA00070642"/>
    </source>
</evidence>
<evidence type="ECO:0000256" key="10">
    <source>
        <dbReference type="ARBA" id="ARBA00022999"/>
    </source>
</evidence>
<dbReference type="InterPro" id="IPR001496">
    <property type="entry name" value="SOCS_box"/>
</dbReference>
<dbReference type="GO" id="GO:0046854">
    <property type="term" value="P:phosphatidylinositol phosphate biosynthetic process"/>
    <property type="evidence" value="ECO:0007669"/>
    <property type="project" value="TreeGrafter"/>
</dbReference>
<dbReference type="InterPro" id="IPR000980">
    <property type="entry name" value="SH2"/>
</dbReference>
<dbReference type="InterPro" id="IPR037345">
    <property type="entry name" value="SOCS6_SOCS"/>
</dbReference>
<dbReference type="GO" id="GO:0005634">
    <property type="term" value="C:nucleus"/>
    <property type="evidence" value="ECO:0007669"/>
    <property type="project" value="UniProtKB-SubCell"/>
</dbReference>
<dbReference type="FunFam" id="3.30.505.10:FF:000029">
    <property type="entry name" value="Suppressor of cytokine signaling 7"/>
    <property type="match status" value="1"/>
</dbReference>
<evidence type="ECO:0000256" key="9">
    <source>
        <dbReference type="ARBA" id="ARBA00022786"/>
    </source>
</evidence>
<dbReference type="Gene3D" id="1.10.750.20">
    <property type="entry name" value="SOCS box"/>
    <property type="match status" value="1"/>
</dbReference>
<dbReference type="SMART" id="SM00253">
    <property type="entry name" value="SOCS"/>
    <property type="match status" value="1"/>
</dbReference>
<dbReference type="Proteomes" id="UP001378592">
    <property type="component" value="Unassembled WGS sequence"/>
</dbReference>
<dbReference type="SMART" id="SM00969">
    <property type="entry name" value="SOCS_box"/>
    <property type="match status" value="1"/>
</dbReference>
<evidence type="ECO:0000256" key="1">
    <source>
        <dbReference type="ARBA" id="ARBA00004123"/>
    </source>
</evidence>